<feature type="domain" description="CBS" evidence="10">
    <location>
        <begin position="215"/>
        <end position="275"/>
    </location>
</feature>
<evidence type="ECO:0000256" key="1">
    <source>
        <dbReference type="ARBA" id="ARBA00004141"/>
    </source>
</evidence>
<evidence type="ECO:0000313" key="13">
    <source>
        <dbReference type="Proteomes" id="UP000244152"/>
    </source>
</evidence>
<dbReference type="Pfam" id="PF03471">
    <property type="entry name" value="CorC_HlyC"/>
    <property type="match status" value="1"/>
</dbReference>
<evidence type="ECO:0000256" key="5">
    <source>
        <dbReference type="ARBA" id="ARBA00023122"/>
    </source>
</evidence>
<dbReference type="SMART" id="SM01091">
    <property type="entry name" value="CorC_HlyC"/>
    <property type="match status" value="1"/>
</dbReference>
<comment type="subcellular location">
    <subcellularLocation>
        <location evidence="1">Membrane</location>
        <topology evidence="1">Multi-pass membrane protein</topology>
    </subcellularLocation>
</comment>
<dbReference type="SUPFAM" id="SSF54631">
    <property type="entry name" value="CBS-domain pair"/>
    <property type="match status" value="1"/>
</dbReference>
<feature type="transmembrane region" description="Helical" evidence="9">
    <location>
        <begin position="6"/>
        <end position="26"/>
    </location>
</feature>
<keyword evidence="3" id="KW-0677">Repeat</keyword>
<dbReference type="InterPro" id="IPR002550">
    <property type="entry name" value="CNNM"/>
</dbReference>
<dbReference type="PANTHER" id="PTHR22777:SF17">
    <property type="entry name" value="UPF0053 PROTEIN SLL0260"/>
    <property type="match status" value="1"/>
</dbReference>
<organism evidence="12 13">
    <name type="scientific">Nitrosospira multiformis</name>
    <dbReference type="NCBI Taxonomy" id="1231"/>
    <lineage>
        <taxon>Bacteria</taxon>
        <taxon>Pseudomonadati</taxon>
        <taxon>Pseudomonadota</taxon>
        <taxon>Betaproteobacteria</taxon>
        <taxon>Nitrosomonadales</taxon>
        <taxon>Nitrosomonadaceae</taxon>
        <taxon>Nitrosospira</taxon>
    </lineage>
</organism>
<evidence type="ECO:0000256" key="6">
    <source>
        <dbReference type="ARBA" id="ARBA00023136"/>
    </source>
</evidence>
<dbReference type="RefSeq" id="WP_107763369.1">
    <property type="nucleotide sequence ID" value="NZ_QAOK01000047.1"/>
</dbReference>
<dbReference type="GO" id="GO:0005886">
    <property type="term" value="C:plasma membrane"/>
    <property type="evidence" value="ECO:0007669"/>
    <property type="project" value="TreeGrafter"/>
</dbReference>
<gene>
    <name evidence="12" type="ORF">C8R21_1472</name>
</gene>
<evidence type="ECO:0000256" key="3">
    <source>
        <dbReference type="ARBA" id="ARBA00022737"/>
    </source>
</evidence>
<keyword evidence="5 7" id="KW-0129">CBS domain</keyword>
<protein>
    <submittedName>
        <fullName evidence="12">Putative hemolysin</fullName>
    </submittedName>
</protein>
<keyword evidence="6 8" id="KW-0472">Membrane</keyword>
<comment type="caution">
    <text evidence="12">The sequence shown here is derived from an EMBL/GenBank/DDBJ whole genome shotgun (WGS) entry which is preliminary data.</text>
</comment>
<dbReference type="Pfam" id="PF01595">
    <property type="entry name" value="CNNM"/>
    <property type="match status" value="1"/>
</dbReference>
<accession>A0A2T5I1X2</accession>
<reference evidence="12 13" key="1">
    <citation type="submission" date="2018-04" db="EMBL/GenBank/DDBJ databases">
        <title>Active sludge and wastewater microbial communities from Klosterneuburg, Austria.</title>
        <authorList>
            <person name="Wagner M."/>
        </authorList>
    </citation>
    <scope>NUCLEOTIDE SEQUENCE [LARGE SCALE GENOMIC DNA]</scope>
    <source>
        <strain evidence="12 13">Nl12</strain>
    </source>
</reference>
<keyword evidence="4 8" id="KW-1133">Transmembrane helix</keyword>
<evidence type="ECO:0000259" key="11">
    <source>
        <dbReference type="PROSITE" id="PS51846"/>
    </source>
</evidence>
<dbReference type="InterPro" id="IPR044751">
    <property type="entry name" value="Ion_transp-like_CBS"/>
</dbReference>
<dbReference type="Gene3D" id="3.10.580.10">
    <property type="entry name" value="CBS-domain"/>
    <property type="match status" value="1"/>
</dbReference>
<dbReference type="InterPro" id="IPR046342">
    <property type="entry name" value="CBS_dom_sf"/>
</dbReference>
<dbReference type="FunFam" id="3.30.465.10:FF:000023">
    <property type="entry name" value="Magnesium and cobalt transporter"/>
    <property type="match status" value="1"/>
</dbReference>
<dbReference type="InterPro" id="IPR000644">
    <property type="entry name" value="CBS_dom"/>
</dbReference>
<dbReference type="CDD" id="cd04590">
    <property type="entry name" value="CBS_pair_CorC_HlyC_assoc"/>
    <property type="match status" value="1"/>
</dbReference>
<feature type="domain" description="CBS" evidence="10">
    <location>
        <begin position="276"/>
        <end position="339"/>
    </location>
</feature>
<dbReference type="Pfam" id="PF00571">
    <property type="entry name" value="CBS"/>
    <property type="match status" value="2"/>
</dbReference>
<evidence type="ECO:0000256" key="4">
    <source>
        <dbReference type="ARBA" id="ARBA00022989"/>
    </source>
</evidence>
<dbReference type="GO" id="GO:0050660">
    <property type="term" value="F:flavin adenine dinucleotide binding"/>
    <property type="evidence" value="ECO:0007669"/>
    <property type="project" value="InterPro"/>
</dbReference>
<evidence type="ECO:0000256" key="8">
    <source>
        <dbReference type="PROSITE-ProRule" id="PRU01193"/>
    </source>
</evidence>
<evidence type="ECO:0000256" key="9">
    <source>
        <dbReference type="SAM" id="Phobius"/>
    </source>
</evidence>
<dbReference type="PROSITE" id="PS51371">
    <property type="entry name" value="CBS"/>
    <property type="match status" value="2"/>
</dbReference>
<name>A0A2T5I1X2_9PROT</name>
<evidence type="ECO:0000259" key="10">
    <source>
        <dbReference type="PROSITE" id="PS51371"/>
    </source>
</evidence>
<evidence type="ECO:0000256" key="7">
    <source>
        <dbReference type="PROSITE-ProRule" id="PRU00703"/>
    </source>
</evidence>
<dbReference type="InterPro" id="IPR005170">
    <property type="entry name" value="Transptr-assoc_dom"/>
</dbReference>
<evidence type="ECO:0000256" key="2">
    <source>
        <dbReference type="ARBA" id="ARBA00022692"/>
    </source>
</evidence>
<dbReference type="PROSITE" id="PS51846">
    <property type="entry name" value="CNNM"/>
    <property type="match status" value="1"/>
</dbReference>
<dbReference type="SUPFAM" id="SSF56176">
    <property type="entry name" value="FAD-binding/transporter-associated domain-like"/>
    <property type="match status" value="1"/>
</dbReference>
<dbReference type="PANTHER" id="PTHR22777">
    <property type="entry name" value="HEMOLYSIN-RELATED"/>
    <property type="match status" value="1"/>
</dbReference>
<evidence type="ECO:0000313" key="12">
    <source>
        <dbReference type="EMBL" id="PTQ77827.1"/>
    </source>
</evidence>
<dbReference type="InterPro" id="IPR036318">
    <property type="entry name" value="FAD-bd_PCMH-like_sf"/>
</dbReference>
<feature type="transmembrane region" description="Helical" evidence="9">
    <location>
        <begin position="98"/>
        <end position="119"/>
    </location>
</feature>
<dbReference type="Gene3D" id="3.30.465.10">
    <property type="match status" value="1"/>
</dbReference>
<dbReference type="SMART" id="SM00116">
    <property type="entry name" value="CBS"/>
    <property type="match status" value="2"/>
</dbReference>
<sequence length="440" mass="48656">MDIWILFALIILNGIFAMSEIALITARRAQLQNLAQAGDGAAAAAIELGEDPNRFLSTIQIGITLIGILNGFIGERALAGPFSAWIESLGVQNPAAEYLARGIVVVAITYFTIVLGELVPKRLGQINPGLVARLIARPMLWLSVASKPFVKLLSGSTQLILRIFGIKERSGPSVTQEEIQLLLAEGTDAGVIEHQEHEMVRNVFRLDDRQIASLMLPRSDVVYLDVEQPLEDNIKRIEASEHSRFPVIKGNWEDVLGVASARQFLTQTLHGEKPSLTENLQPPVFVPESLTGMELLENFKNSAAHLAFVIDEYGEVQGIVTLQDVMEAITGEFKPTRPEDAWAMKRDDGSWLLDGFIPIPELKDRLGIKEVPEEEKGRYNTLSGMIMLLVGRLPQTADRCEWEGWTFEVVDMDGKRIDKVLAIPKSSALEEVSSGLNQDR</sequence>
<keyword evidence="2 8" id="KW-0812">Transmembrane</keyword>
<dbReference type="AlphaFoldDB" id="A0A2T5I1X2"/>
<dbReference type="InterPro" id="IPR016169">
    <property type="entry name" value="FAD-bd_PCMH_sub2"/>
</dbReference>
<proteinExistence type="predicted"/>
<dbReference type="Proteomes" id="UP000244152">
    <property type="component" value="Unassembled WGS sequence"/>
</dbReference>
<feature type="domain" description="CNNM transmembrane" evidence="11">
    <location>
        <begin position="1"/>
        <end position="196"/>
    </location>
</feature>
<dbReference type="EMBL" id="QAOK01000047">
    <property type="protein sequence ID" value="PTQ77827.1"/>
    <property type="molecule type" value="Genomic_DNA"/>
</dbReference>